<evidence type="ECO:0000256" key="2">
    <source>
        <dbReference type="ARBA" id="ARBA00008924"/>
    </source>
</evidence>
<dbReference type="Proteomes" id="UP001642520">
    <property type="component" value="Unassembled WGS sequence"/>
</dbReference>
<evidence type="ECO:0000256" key="5">
    <source>
        <dbReference type="ARBA" id="ARBA00023136"/>
    </source>
</evidence>
<dbReference type="PANTHER" id="PTHR12459">
    <property type="entry name" value="TRANSMEMBRANE PROTEIN 135-RELATED"/>
    <property type="match status" value="1"/>
</dbReference>
<comment type="similarity">
    <text evidence="2">Belongs to the TMEM135 family.</text>
</comment>
<comment type="caution">
    <text evidence="8">The sequence shown here is derived from an EMBL/GenBank/DDBJ whole genome shotgun (WGS) entry which is preliminary data.</text>
</comment>
<evidence type="ECO:0000259" key="7">
    <source>
        <dbReference type="Pfam" id="PF15982"/>
    </source>
</evidence>
<dbReference type="PANTHER" id="PTHR12459:SF15">
    <property type="entry name" value="TRANSMEMBRANE PROTEIN 135"/>
    <property type="match status" value="1"/>
</dbReference>
<dbReference type="InterPro" id="IPR031926">
    <property type="entry name" value="TMEM135_N"/>
</dbReference>
<name>A0ABP1PG44_XYLVO</name>
<keyword evidence="9" id="KW-1185">Reference proteome</keyword>
<evidence type="ECO:0000313" key="9">
    <source>
        <dbReference type="Proteomes" id="UP001642520"/>
    </source>
</evidence>
<feature type="transmembrane region" description="Helical" evidence="6">
    <location>
        <begin position="155"/>
        <end position="171"/>
    </location>
</feature>
<dbReference type="EMBL" id="CAXAJV020001301">
    <property type="protein sequence ID" value="CAL7952195.1"/>
    <property type="molecule type" value="Genomic_DNA"/>
</dbReference>
<evidence type="ECO:0000256" key="3">
    <source>
        <dbReference type="ARBA" id="ARBA00022692"/>
    </source>
</evidence>
<feature type="transmembrane region" description="Helical" evidence="6">
    <location>
        <begin position="315"/>
        <end position="335"/>
    </location>
</feature>
<protein>
    <recommendedName>
        <fullName evidence="7">Transmembrane protein 135 N-terminal domain-containing protein</fullName>
    </recommendedName>
</protein>
<feature type="transmembrane region" description="Helical" evidence="6">
    <location>
        <begin position="392"/>
        <end position="412"/>
    </location>
</feature>
<feature type="domain" description="Transmembrane protein 135 N-terminal" evidence="7">
    <location>
        <begin position="12"/>
        <end position="144"/>
    </location>
</feature>
<evidence type="ECO:0000256" key="1">
    <source>
        <dbReference type="ARBA" id="ARBA00004127"/>
    </source>
</evidence>
<keyword evidence="5 6" id="KW-0472">Membrane</keyword>
<sequence>MPAQLSKFVDVTCKEYSHPWIDSCVSAAAGLGLDAIQESFRIYAAVYIAALLMKRKIPSKRDLKHTILGILQSTAFLSWSGLSFSVFICLLRRIFGSFHVLTVAFVPSFLSSLTAIFIERPSRRTLLTLYVSNIATETLFRMGVARRYYSPIPQGGTYIFAASMALLLYFYNSKTNKQDSIYKILRIVVGNYENTDYHQGTNLHCETQMSSTDESDNASTTEKHRVNKKVHKKNVNIFMKTLQIYAKIIERLKLKSKHVCCPHPYSCAHYILKGGMDIFTYTLGAQLLINLFLNIRKLIKKPLLMKSVIFKKGNLNLPVFIGCFTGLYRLVSCLLRRLLQKNSSYYALPAGFIGGLTFMIYDSNTISLYFMWKALQLLWNDLVEKEIIPEVKWFPIILYCFSTAVLFHVAILEPNALRSSYWKFLYNVSGGRTASMSRIPLDAFGLESTKQLANVVKKTDTIVKTDYYF</sequence>
<dbReference type="Pfam" id="PF15982">
    <property type="entry name" value="TMEM135_C_rich"/>
    <property type="match status" value="1"/>
</dbReference>
<feature type="transmembrane region" description="Helical" evidence="6">
    <location>
        <begin position="347"/>
        <end position="372"/>
    </location>
</feature>
<reference evidence="8 9" key="1">
    <citation type="submission" date="2024-08" db="EMBL/GenBank/DDBJ databases">
        <authorList>
            <person name="Will J Nash"/>
            <person name="Angela Man"/>
            <person name="Seanna McTaggart"/>
            <person name="Kendall Baker"/>
            <person name="Tom Barker"/>
            <person name="Leah Catchpole"/>
            <person name="Alex Durrant"/>
            <person name="Karim Gharbi"/>
            <person name="Naomi Irish"/>
            <person name="Gemy Kaithakottil"/>
            <person name="Debby Ku"/>
            <person name="Aaliyah Providence"/>
            <person name="Felix Shaw"/>
            <person name="David Swarbreck"/>
            <person name="Chris Watkins"/>
            <person name="Ann M. McCartney"/>
            <person name="Giulio Formenti"/>
            <person name="Alice Mouton"/>
            <person name="Noel Vella"/>
            <person name="Bjorn M von Reumont"/>
            <person name="Adriana Vella"/>
            <person name="Wilfried Haerty"/>
        </authorList>
    </citation>
    <scope>NUCLEOTIDE SEQUENCE [LARGE SCALE GENOMIC DNA]</scope>
</reference>
<organism evidence="8 9">
    <name type="scientific">Xylocopa violacea</name>
    <name type="common">Violet carpenter bee</name>
    <name type="synonym">Apis violacea</name>
    <dbReference type="NCBI Taxonomy" id="135666"/>
    <lineage>
        <taxon>Eukaryota</taxon>
        <taxon>Metazoa</taxon>
        <taxon>Ecdysozoa</taxon>
        <taxon>Arthropoda</taxon>
        <taxon>Hexapoda</taxon>
        <taxon>Insecta</taxon>
        <taxon>Pterygota</taxon>
        <taxon>Neoptera</taxon>
        <taxon>Endopterygota</taxon>
        <taxon>Hymenoptera</taxon>
        <taxon>Apocrita</taxon>
        <taxon>Aculeata</taxon>
        <taxon>Apoidea</taxon>
        <taxon>Anthophila</taxon>
        <taxon>Apidae</taxon>
        <taxon>Xylocopa</taxon>
        <taxon>Xylocopa</taxon>
    </lineage>
</organism>
<keyword evidence="3 6" id="KW-0812">Transmembrane</keyword>
<evidence type="ECO:0000313" key="8">
    <source>
        <dbReference type="EMBL" id="CAL7952195.1"/>
    </source>
</evidence>
<evidence type="ECO:0000256" key="4">
    <source>
        <dbReference type="ARBA" id="ARBA00022989"/>
    </source>
</evidence>
<accession>A0ABP1PG44</accession>
<dbReference type="InterPro" id="IPR026749">
    <property type="entry name" value="Tmem135"/>
</dbReference>
<gene>
    <name evidence="8" type="ORF">XYLVIOL_LOCUS10929</name>
</gene>
<keyword evidence="4 6" id="KW-1133">Transmembrane helix</keyword>
<feature type="transmembrane region" description="Helical" evidence="6">
    <location>
        <begin position="65"/>
        <end position="88"/>
    </location>
</feature>
<proteinExistence type="inferred from homology"/>
<comment type="subcellular location">
    <subcellularLocation>
        <location evidence="1">Endomembrane system</location>
        <topology evidence="1">Multi-pass membrane protein</topology>
    </subcellularLocation>
</comment>
<evidence type="ECO:0000256" key="6">
    <source>
        <dbReference type="SAM" id="Phobius"/>
    </source>
</evidence>
<feature type="transmembrane region" description="Helical" evidence="6">
    <location>
        <begin position="94"/>
        <end position="118"/>
    </location>
</feature>